<dbReference type="Proteomes" id="UP000193986">
    <property type="component" value="Unassembled WGS sequence"/>
</dbReference>
<feature type="region of interest" description="Disordered" evidence="1">
    <location>
        <begin position="1"/>
        <end position="60"/>
    </location>
</feature>
<dbReference type="EMBL" id="MCFC01000081">
    <property type="protein sequence ID" value="ORY23257.1"/>
    <property type="molecule type" value="Genomic_DNA"/>
</dbReference>
<evidence type="ECO:0000313" key="3">
    <source>
        <dbReference type="EMBL" id="ORY23257.1"/>
    </source>
</evidence>
<evidence type="ECO:0000256" key="1">
    <source>
        <dbReference type="SAM" id="MobiDB-lite"/>
    </source>
</evidence>
<organism evidence="3 4">
    <name type="scientific">Naematelia encephala</name>
    <dbReference type="NCBI Taxonomy" id="71784"/>
    <lineage>
        <taxon>Eukaryota</taxon>
        <taxon>Fungi</taxon>
        <taxon>Dikarya</taxon>
        <taxon>Basidiomycota</taxon>
        <taxon>Agaricomycotina</taxon>
        <taxon>Tremellomycetes</taxon>
        <taxon>Tremellales</taxon>
        <taxon>Naemateliaceae</taxon>
        <taxon>Naematelia</taxon>
    </lineage>
</organism>
<feature type="compositionally biased region" description="Low complexity" evidence="1">
    <location>
        <begin position="1"/>
        <end position="12"/>
    </location>
</feature>
<dbReference type="Gene3D" id="1.10.10.60">
    <property type="entry name" value="Homeodomain-like"/>
    <property type="match status" value="1"/>
</dbReference>
<dbReference type="CDD" id="cd00167">
    <property type="entry name" value="SANT"/>
    <property type="match status" value="1"/>
</dbReference>
<protein>
    <recommendedName>
        <fullName evidence="2">Myb-like domain-containing protein</fullName>
    </recommendedName>
</protein>
<dbReference type="InterPro" id="IPR009057">
    <property type="entry name" value="Homeodomain-like_sf"/>
</dbReference>
<dbReference type="InParanoid" id="A0A1Y2AM04"/>
<dbReference type="Pfam" id="PF00249">
    <property type="entry name" value="Myb_DNA-binding"/>
    <property type="match status" value="1"/>
</dbReference>
<evidence type="ECO:0000313" key="4">
    <source>
        <dbReference type="Proteomes" id="UP000193986"/>
    </source>
</evidence>
<evidence type="ECO:0000259" key="2">
    <source>
        <dbReference type="PROSITE" id="PS50090"/>
    </source>
</evidence>
<name>A0A1Y2AM04_9TREE</name>
<dbReference type="PROSITE" id="PS50090">
    <property type="entry name" value="MYB_LIKE"/>
    <property type="match status" value="1"/>
</dbReference>
<dbReference type="InterPro" id="IPR001005">
    <property type="entry name" value="SANT/Myb"/>
</dbReference>
<comment type="caution">
    <text evidence="3">The sequence shown here is derived from an EMBL/GenBank/DDBJ whole genome shotgun (WGS) entry which is preliminary data.</text>
</comment>
<sequence>MSTSFYSNSSTSPKKRQATSSPPLSDDKPVTVFPTTPKKKSKVNGHSTTPKLTPGKNKGEGWTAEKRIKLFEAFVHVAAVDWNSVAVKMGDGTTGKMCREQWQRAMGKKIRKALMEE</sequence>
<reference evidence="3 4" key="1">
    <citation type="submission" date="2016-07" db="EMBL/GenBank/DDBJ databases">
        <title>Pervasive Adenine N6-methylation of Active Genes in Fungi.</title>
        <authorList>
            <consortium name="DOE Joint Genome Institute"/>
            <person name="Mondo S.J."/>
            <person name="Dannebaum R.O."/>
            <person name="Kuo R.C."/>
            <person name="Labutti K."/>
            <person name="Haridas S."/>
            <person name="Kuo A."/>
            <person name="Salamov A."/>
            <person name="Ahrendt S.R."/>
            <person name="Lipzen A."/>
            <person name="Sullivan W."/>
            <person name="Andreopoulos W.B."/>
            <person name="Clum A."/>
            <person name="Lindquist E."/>
            <person name="Daum C."/>
            <person name="Ramamoorthy G.K."/>
            <person name="Gryganskyi A."/>
            <person name="Culley D."/>
            <person name="Magnuson J.K."/>
            <person name="James T.Y."/>
            <person name="O'Malley M.A."/>
            <person name="Stajich J.E."/>
            <person name="Spatafora J.W."/>
            <person name="Visel A."/>
            <person name="Grigoriev I.V."/>
        </authorList>
    </citation>
    <scope>NUCLEOTIDE SEQUENCE [LARGE SCALE GENOMIC DNA]</scope>
    <source>
        <strain evidence="3 4">68-887.2</strain>
    </source>
</reference>
<accession>A0A1Y2AM04</accession>
<keyword evidence="4" id="KW-1185">Reference proteome</keyword>
<gene>
    <name evidence="3" type="ORF">BCR39DRAFT_591012</name>
</gene>
<feature type="domain" description="Myb-like" evidence="2">
    <location>
        <begin position="62"/>
        <end position="106"/>
    </location>
</feature>
<proteinExistence type="predicted"/>
<dbReference type="SUPFAM" id="SSF46689">
    <property type="entry name" value="Homeodomain-like"/>
    <property type="match status" value="1"/>
</dbReference>
<dbReference type="OrthoDB" id="2564657at2759"/>
<dbReference type="AlphaFoldDB" id="A0A1Y2AM04"/>